<gene>
    <name evidence="2" type="ORF">SAMN05444274_10992</name>
</gene>
<keyword evidence="3" id="KW-1185">Reference proteome</keyword>
<dbReference type="Gene3D" id="3.20.20.80">
    <property type="entry name" value="Glycosidases"/>
    <property type="match status" value="1"/>
</dbReference>
<evidence type="ECO:0000313" key="3">
    <source>
        <dbReference type="Proteomes" id="UP000184164"/>
    </source>
</evidence>
<dbReference type="SUPFAM" id="SSF51445">
    <property type="entry name" value="(Trans)glycosidases"/>
    <property type="match status" value="1"/>
</dbReference>
<feature type="signal peptide" evidence="1">
    <location>
        <begin position="1"/>
        <end position="21"/>
    </location>
</feature>
<dbReference type="Proteomes" id="UP000184164">
    <property type="component" value="Unassembled WGS sequence"/>
</dbReference>
<dbReference type="AlphaFoldDB" id="A0A1M5ELX3"/>
<feature type="chain" id="PRO_5012770467" evidence="1">
    <location>
        <begin position="22"/>
        <end position="453"/>
    </location>
</feature>
<organism evidence="2 3">
    <name type="scientific">Mariniphaga anaerophila</name>
    <dbReference type="NCBI Taxonomy" id="1484053"/>
    <lineage>
        <taxon>Bacteria</taxon>
        <taxon>Pseudomonadati</taxon>
        <taxon>Bacteroidota</taxon>
        <taxon>Bacteroidia</taxon>
        <taxon>Marinilabiliales</taxon>
        <taxon>Prolixibacteraceae</taxon>
        <taxon>Mariniphaga</taxon>
    </lineage>
</organism>
<dbReference type="InterPro" id="IPR017853">
    <property type="entry name" value="GH"/>
</dbReference>
<proteinExistence type="predicted"/>
<keyword evidence="1" id="KW-0732">Signal</keyword>
<dbReference type="RefSeq" id="WP_073003058.1">
    <property type="nucleotide sequence ID" value="NZ_FQUM01000009.1"/>
</dbReference>
<evidence type="ECO:0000313" key="2">
    <source>
        <dbReference type="EMBL" id="SHF80303.1"/>
    </source>
</evidence>
<dbReference type="OrthoDB" id="100605at2"/>
<reference evidence="2 3" key="1">
    <citation type="submission" date="2016-11" db="EMBL/GenBank/DDBJ databases">
        <authorList>
            <person name="Jaros S."/>
            <person name="Januszkiewicz K."/>
            <person name="Wedrychowicz H."/>
        </authorList>
    </citation>
    <scope>NUCLEOTIDE SEQUENCE [LARGE SCALE GENOMIC DNA]</scope>
    <source>
        <strain evidence="2 3">DSM 26910</strain>
    </source>
</reference>
<dbReference type="EMBL" id="FQUM01000009">
    <property type="protein sequence ID" value="SHF80303.1"/>
    <property type="molecule type" value="Genomic_DNA"/>
</dbReference>
<name>A0A1M5ELX3_9BACT</name>
<sequence>MKITVYIFLALVILIINFCSASNDVDSIPDIEEGLAMETYPNPDIENNPIVDYSKWKIKNGKFYMNGKWKFLKIAKPLRNFANQGEVDKLIADLDTLRSKFYNTIEINCYWHHFDTNGDGEIDKSLAPLNNLINAIYQRGMYPCLSVETYSVGGGQIPSGFWDIYPDACAIDDKGQEVRDTEYGFNNAVVSIFHKGYRETTRKFIKNLASGIDTKKILYFETTVEPQYMGDVRLCYSEAAKTAYVNWRKANNITDQASEMPTGFPVSSKFVNNSIWNKFRAQFLAKWVNGDAQAYREIAGASAYVAVDYLDASEEVQKFRDGDPIEFLTHLTSVNIIQVNWHWHLGNNAPNQKAYDRVWQVKNNEGKDWAITEHMTLNGSDFLSHSDSGIEKILENALKQGTRFGFEFTNVINNSNSTFGLYNNDWEPKNVIRIVDQYWGWWLYRANTIEKEN</sequence>
<accession>A0A1M5ELX3</accession>
<evidence type="ECO:0000256" key="1">
    <source>
        <dbReference type="SAM" id="SignalP"/>
    </source>
</evidence>
<protein>
    <submittedName>
        <fullName evidence="2">Uncharacterized protein</fullName>
    </submittedName>
</protein>